<protein>
    <submittedName>
        <fullName evidence="1">Uncharacterized protein</fullName>
    </submittedName>
</protein>
<evidence type="ECO:0000313" key="1">
    <source>
        <dbReference type="EMBL" id="EZQ11257.1"/>
    </source>
</evidence>
<accession>A0A031LS95</accession>
<name>A0A031LS95_9CREN</name>
<dbReference type="RefSeq" id="WP_048098713.1">
    <property type="nucleotide sequence ID" value="NZ_JFZT01000016.1"/>
</dbReference>
<dbReference type="AlphaFoldDB" id="A0A031LS95"/>
<gene>
    <name evidence="1" type="ORF">CM19_01915</name>
</gene>
<proteinExistence type="predicted"/>
<dbReference type="OrthoDB" id="33933at2157"/>
<keyword evidence="2" id="KW-1185">Reference proteome</keyword>
<dbReference type="EMBL" id="JFZT01000016">
    <property type="protein sequence ID" value="EZQ11257.1"/>
    <property type="molecule type" value="Genomic_DNA"/>
</dbReference>
<evidence type="ECO:0000313" key="2">
    <source>
        <dbReference type="Proteomes" id="UP000024332"/>
    </source>
</evidence>
<comment type="caution">
    <text evidence="1">The sequence shown here is derived from an EMBL/GenBank/DDBJ whole genome shotgun (WGS) entry which is preliminary data.</text>
</comment>
<organism evidence="1 2">
    <name type="scientific">Candidatus Acidianus copahuensis</name>
    <dbReference type="NCBI Taxonomy" id="1160895"/>
    <lineage>
        <taxon>Archaea</taxon>
        <taxon>Thermoproteota</taxon>
        <taxon>Thermoprotei</taxon>
        <taxon>Sulfolobales</taxon>
        <taxon>Sulfolobaceae</taxon>
        <taxon>Acidianus</taxon>
    </lineage>
</organism>
<reference evidence="1 2" key="1">
    <citation type="submission" date="2014-03" db="EMBL/GenBank/DDBJ databases">
        <title>Draft genome sequence of the novel thermoacidophilic archaea Acidianus copahuensis ALE1 strain, isolated from Copahue volcanic area in Neuquen Argentina.</title>
        <authorList>
            <person name="Urbieta M.S."/>
            <person name="Rascovan N."/>
            <person name="Castro C."/>
            <person name="Revale S."/>
            <person name="Giaveno M.A."/>
            <person name="Vazquez M.P."/>
            <person name="Donati E.R."/>
        </authorList>
    </citation>
    <scope>NUCLEOTIDE SEQUENCE [LARGE SCALE GENOMIC DNA]</scope>
    <source>
        <strain evidence="1 2">ALE1</strain>
    </source>
</reference>
<dbReference type="Proteomes" id="UP000024332">
    <property type="component" value="Unassembled WGS sequence"/>
</dbReference>
<sequence length="82" mass="9048">MEDAIRLAKAGKPLTAMNLIKTYVQEKMEGKDLKSMDKVCRDLITAVLSAPSVNDESWGVFVPAPNLREIEAVVEKIKECIG</sequence>